<dbReference type="SMART" id="SM00387">
    <property type="entry name" value="HATPase_c"/>
    <property type="match status" value="1"/>
</dbReference>
<keyword evidence="6" id="KW-0902">Two-component regulatory system</keyword>
<proteinExistence type="predicted"/>
<keyword evidence="4" id="KW-0808">Transferase</keyword>
<keyword evidence="5 9" id="KW-0418">Kinase</keyword>
<dbReference type="Gene3D" id="3.30.565.10">
    <property type="entry name" value="Histidine kinase-like ATPase, C-terminal domain"/>
    <property type="match status" value="1"/>
</dbReference>
<dbReference type="Pfam" id="PF02518">
    <property type="entry name" value="HATPase_c"/>
    <property type="match status" value="1"/>
</dbReference>
<organism evidence="9 10">
    <name type="scientific">Flavobacterium paronense</name>
    <dbReference type="NCBI Taxonomy" id="1392775"/>
    <lineage>
        <taxon>Bacteria</taxon>
        <taxon>Pseudomonadati</taxon>
        <taxon>Bacteroidota</taxon>
        <taxon>Flavobacteriia</taxon>
        <taxon>Flavobacteriales</taxon>
        <taxon>Flavobacteriaceae</taxon>
        <taxon>Flavobacterium</taxon>
    </lineage>
</organism>
<dbReference type="PROSITE" id="PS50109">
    <property type="entry name" value="HIS_KIN"/>
    <property type="match status" value="1"/>
</dbReference>
<evidence type="ECO:0000256" key="7">
    <source>
        <dbReference type="SAM" id="Phobius"/>
    </source>
</evidence>
<dbReference type="InterPro" id="IPR036890">
    <property type="entry name" value="HATPase_C_sf"/>
</dbReference>
<dbReference type="InterPro" id="IPR036097">
    <property type="entry name" value="HisK_dim/P_sf"/>
</dbReference>
<feature type="transmembrane region" description="Helical" evidence="7">
    <location>
        <begin position="7"/>
        <end position="26"/>
    </location>
</feature>
<dbReference type="Proteomes" id="UP001589576">
    <property type="component" value="Unassembled WGS sequence"/>
</dbReference>
<evidence type="ECO:0000256" key="2">
    <source>
        <dbReference type="ARBA" id="ARBA00012438"/>
    </source>
</evidence>
<keyword evidence="10" id="KW-1185">Reference proteome</keyword>
<dbReference type="InterPro" id="IPR050351">
    <property type="entry name" value="BphY/WalK/GraS-like"/>
</dbReference>
<comment type="caution">
    <text evidence="9">The sequence shown here is derived from an EMBL/GenBank/DDBJ whole genome shotgun (WGS) entry which is preliminary data.</text>
</comment>
<dbReference type="PRINTS" id="PR00344">
    <property type="entry name" value="BCTRLSENSOR"/>
</dbReference>
<dbReference type="InterPro" id="IPR005467">
    <property type="entry name" value="His_kinase_dom"/>
</dbReference>
<evidence type="ECO:0000256" key="1">
    <source>
        <dbReference type="ARBA" id="ARBA00000085"/>
    </source>
</evidence>
<evidence type="ECO:0000256" key="6">
    <source>
        <dbReference type="ARBA" id="ARBA00023012"/>
    </source>
</evidence>
<feature type="transmembrane region" description="Helical" evidence="7">
    <location>
        <begin position="201"/>
        <end position="224"/>
    </location>
</feature>
<dbReference type="Pfam" id="PF00512">
    <property type="entry name" value="HisKA"/>
    <property type="match status" value="1"/>
</dbReference>
<sequence>MKQKINFLIGFSAIILLLLCAIQVYLVKTAYDYKVEQFHAEVKDKIGNITSNFTELDSSIFFRKEILYKSLAEKFINDKSYRNQVKADLLDNEYRDVLTNRLRKKLKRAFPDEEISFAVVANKFVMLDNTTKTDTLFSEKPVISNAIYGNLASLDDAFLVRNYVGTTSGFKNDNYKLLTEDCLYVSVKNWEQIILGRMATLLILSILSMLVLVTLFVIAIKALIKQKKVSDVKTDFINNITHELKTPLTTLSVSTKMLARKEIKENEAVFDTILDTVNRQNIRLQNIIDQVMSNSLGFEDIELQKEKVKTNALLQTIITDFNLAYPNVKIKYNFNTTEINLLLDKFHLTTAITNVLENAVKYGCQNITLVTSLENEIFHISIQDDGIGIAKTKQPFLFEKFYRVEQGNVHNTKGLGLGLYYVDQIIKAHQGTVKVVSELGKGASFTISIPSV</sequence>
<protein>
    <recommendedName>
        <fullName evidence="2">histidine kinase</fullName>
        <ecNumber evidence="2">2.7.13.3</ecNumber>
    </recommendedName>
</protein>
<evidence type="ECO:0000256" key="5">
    <source>
        <dbReference type="ARBA" id="ARBA00022777"/>
    </source>
</evidence>
<dbReference type="CDD" id="cd00082">
    <property type="entry name" value="HisKA"/>
    <property type="match status" value="1"/>
</dbReference>
<dbReference type="InterPro" id="IPR003594">
    <property type="entry name" value="HATPase_dom"/>
</dbReference>
<evidence type="ECO:0000313" key="9">
    <source>
        <dbReference type="EMBL" id="MFB9089052.1"/>
    </source>
</evidence>
<evidence type="ECO:0000256" key="4">
    <source>
        <dbReference type="ARBA" id="ARBA00022679"/>
    </source>
</evidence>
<dbReference type="PANTHER" id="PTHR45453">
    <property type="entry name" value="PHOSPHATE REGULON SENSOR PROTEIN PHOR"/>
    <property type="match status" value="1"/>
</dbReference>
<dbReference type="SMART" id="SM00388">
    <property type="entry name" value="HisKA"/>
    <property type="match status" value="1"/>
</dbReference>
<evidence type="ECO:0000259" key="8">
    <source>
        <dbReference type="PROSITE" id="PS50109"/>
    </source>
</evidence>
<dbReference type="InterPro" id="IPR004358">
    <property type="entry name" value="Sig_transdc_His_kin-like_C"/>
</dbReference>
<reference evidence="9 10" key="1">
    <citation type="submission" date="2024-09" db="EMBL/GenBank/DDBJ databases">
        <authorList>
            <person name="Sun Q."/>
            <person name="Mori K."/>
        </authorList>
    </citation>
    <scope>NUCLEOTIDE SEQUENCE [LARGE SCALE GENOMIC DNA]</scope>
    <source>
        <strain evidence="9 10">CECT 8460</strain>
    </source>
</reference>
<dbReference type="EMBL" id="JBHMFB010000014">
    <property type="protein sequence ID" value="MFB9089052.1"/>
    <property type="molecule type" value="Genomic_DNA"/>
</dbReference>
<dbReference type="InterPro" id="IPR003661">
    <property type="entry name" value="HisK_dim/P_dom"/>
</dbReference>
<accession>A0ABV5GD56</accession>
<evidence type="ECO:0000256" key="3">
    <source>
        <dbReference type="ARBA" id="ARBA00022553"/>
    </source>
</evidence>
<keyword evidence="7" id="KW-0472">Membrane</keyword>
<keyword evidence="7" id="KW-1133">Transmembrane helix</keyword>
<dbReference type="Gene3D" id="1.10.287.130">
    <property type="match status" value="1"/>
</dbReference>
<dbReference type="GO" id="GO:0016301">
    <property type="term" value="F:kinase activity"/>
    <property type="evidence" value="ECO:0007669"/>
    <property type="project" value="UniProtKB-KW"/>
</dbReference>
<evidence type="ECO:0000313" key="10">
    <source>
        <dbReference type="Proteomes" id="UP001589576"/>
    </source>
</evidence>
<dbReference type="SUPFAM" id="SSF55874">
    <property type="entry name" value="ATPase domain of HSP90 chaperone/DNA topoisomerase II/histidine kinase"/>
    <property type="match status" value="1"/>
</dbReference>
<dbReference type="PANTHER" id="PTHR45453:SF1">
    <property type="entry name" value="PHOSPHATE REGULON SENSOR PROTEIN PHOR"/>
    <property type="match status" value="1"/>
</dbReference>
<gene>
    <name evidence="9" type="ORF">ACFFUU_05525</name>
</gene>
<feature type="domain" description="Histidine kinase" evidence="8">
    <location>
        <begin position="239"/>
        <end position="452"/>
    </location>
</feature>
<dbReference type="CDD" id="cd00075">
    <property type="entry name" value="HATPase"/>
    <property type="match status" value="1"/>
</dbReference>
<keyword evidence="3" id="KW-0597">Phosphoprotein</keyword>
<dbReference type="EC" id="2.7.13.3" evidence="2"/>
<keyword evidence="7" id="KW-0812">Transmembrane</keyword>
<name>A0ABV5GD56_9FLAO</name>
<dbReference type="RefSeq" id="WP_290285672.1">
    <property type="nucleotide sequence ID" value="NZ_JAUFQN010000019.1"/>
</dbReference>
<comment type="catalytic activity">
    <reaction evidence="1">
        <text>ATP + protein L-histidine = ADP + protein N-phospho-L-histidine.</text>
        <dbReference type="EC" id="2.7.13.3"/>
    </reaction>
</comment>
<dbReference type="SUPFAM" id="SSF47384">
    <property type="entry name" value="Homodimeric domain of signal transducing histidine kinase"/>
    <property type="match status" value="1"/>
</dbReference>